<accession>A0A1Q9BWD3</accession>
<feature type="region of interest" description="Disordered" evidence="1">
    <location>
        <begin position="159"/>
        <end position="196"/>
    </location>
</feature>
<sequence>MADTTDAGADQVARRRHIKSAVADLNGFFYIDVNCALHQFHLMVKDNLQILDTFLGSLPAGFSQGFEAYTSNLAKCANFWRTHVSDFIDSWEAVHGPSKASNRTKPEPVAYRRFPLQVISGRWGSIESCESFFIERSRELLQPVFLSVLSKFMKATGAKKKPKKTAQESKEDGAAAAAASSADTPDQRQKHGGADLLDQAEDREAYRLKLSKWADGSLKTIQSPLFWLFLHVGSVARSPLSKFFAWAQKHSDKRLIQQLVTGRAQEFQEEFDKLIQTFATWFATAVKDAGAEGLPAELMNLARTLAFKLVVHASASFSMRVTTQMQRYPYKLFWMLKRHPFSRCSERQRIAQEILDSASELLEANCRKLKFLYLSELRFVAKEGRFDKSASEQGSRLYAVISTMSELLKGDTQLVESINSIIRLISTRCPSIDLETLSARITAKKALTPELPLSGKGTGYANKRWSVVSSHARPLLMELTLAGTAYKQALDNVNRFSQPMRTTMPALESTLQNTDLSRALPDIRRTPQKQWVSSQAAKLKASIEAARRESARLKAFAPLRPACLTVFCIRRAADRQNQDFYLQLLTYRSLLLVVRLKCEADGSLSLPQRSGTEIFTTVELLTGLHSGCFDPVAPQTFEVFCMSAMHVDGTRLMCLDEQSVNVGPAAGLISLSSTTASPLGQKAITHIMKKEKIEKAAAGSTTAALEAIADAEGPTDGDLLNAGYGFAEDVDNSNAEAAKMDEELGTELIEAEKTARIRKAVCGKKKPGMQSSGTAPSTDLQCTDVSLLDEAVQLVQNMHSHHVLSRDELEEEAVLMLVRAAQAKPPASGQADEVQQLLVTTPERKRNQQQYACFEDDQSFLQNILGSGDPDAEDAGASGSDPEEADAGMPQPVPVLAVTSEGASSSVKVEAATGRQIKKTQRTATLWAKSFSATLASILDRSRRMQLGLGHNEEVSLLATRPRDMLAQAFSADGANTDGQDAALEILCVKWTDPVKREGRTVRIDAKNRVVWAPAQLFGKAVPTQSFSLDEYTDLLHASGAQSRRYRGNCRAVGASATGTPAGAKRCRDNFSSDSEFDFDKVFPPAFLNIVMAAGKACGRTPSTPQAL</sequence>
<evidence type="ECO:0000313" key="2">
    <source>
        <dbReference type="EMBL" id="OLP74979.1"/>
    </source>
</evidence>
<dbReference type="OrthoDB" id="431427at2759"/>
<proteinExistence type="predicted"/>
<evidence type="ECO:0000256" key="1">
    <source>
        <dbReference type="SAM" id="MobiDB-lite"/>
    </source>
</evidence>
<dbReference type="AlphaFoldDB" id="A0A1Q9BWD3"/>
<feature type="region of interest" description="Disordered" evidence="1">
    <location>
        <begin position="863"/>
        <end position="890"/>
    </location>
</feature>
<evidence type="ECO:0000313" key="3">
    <source>
        <dbReference type="Proteomes" id="UP000186817"/>
    </source>
</evidence>
<dbReference type="Proteomes" id="UP000186817">
    <property type="component" value="Unassembled WGS sequence"/>
</dbReference>
<gene>
    <name evidence="2" type="ORF">AK812_SmicGene45315</name>
</gene>
<organism evidence="2 3">
    <name type="scientific">Symbiodinium microadriaticum</name>
    <name type="common">Dinoflagellate</name>
    <name type="synonym">Zooxanthella microadriatica</name>
    <dbReference type="NCBI Taxonomy" id="2951"/>
    <lineage>
        <taxon>Eukaryota</taxon>
        <taxon>Sar</taxon>
        <taxon>Alveolata</taxon>
        <taxon>Dinophyceae</taxon>
        <taxon>Suessiales</taxon>
        <taxon>Symbiodiniaceae</taxon>
        <taxon>Symbiodinium</taxon>
    </lineage>
</organism>
<reference evidence="2 3" key="1">
    <citation type="submission" date="2016-02" db="EMBL/GenBank/DDBJ databases">
        <title>Genome analysis of coral dinoflagellate symbionts highlights evolutionary adaptations to a symbiotic lifestyle.</title>
        <authorList>
            <person name="Aranda M."/>
            <person name="Li Y."/>
            <person name="Liew Y.J."/>
            <person name="Baumgarten S."/>
            <person name="Simakov O."/>
            <person name="Wilson M."/>
            <person name="Piel J."/>
            <person name="Ashoor H."/>
            <person name="Bougouffa S."/>
            <person name="Bajic V.B."/>
            <person name="Ryu T."/>
            <person name="Ravasi T."/>
            <person name="Bayer T."/>
            <person name="Micklem G."/>
            <person name="Kim H."/>
            <person name="Bhak J."/>
            <person name="Lajeunesse T.C."/>
            <person name="Voolstra C.R."/>
        </authorList>
    </citation>
    <scope>NUCLEOTIDE SEQUENCE [LARGE SCALE GENOMIC DNA]</scope>
    <source>
        <strain evidence="2 3">CCMP2467</strain>
    </source>
</reference>
<keyword evidence="3" id="KW-1185">Reference proteome</keyword>
<dbReference type="EMBL" id="LSRX01002947">
    <property type="protein sequence ID" value="OLP74979.1"/>
    <property type="molecule type" value="Genomic_DNA"/>
</dbReference>
<comment type="caution">
    <text evidence="2">The sequence shown here is derived from an EMBL/GenBank/DDBJ whole genome shotgun (WGS) entry which is preliminary data.</text>
</comment>
<protein>
    <submittedName>
        <fullName evidence="2">Uncharacterized protein</fullName>
    </submittedName>
</protein>
<name>A0A1Q9BWD3_SYMMI</name>